<evidence type="ECO:0000313" key="6">
    <source>
        <dbReference type="EMBL" id="SUJ13835.1"/>
    </source>
</evidence>
<dbReference type="GO" id="GO:0008784">
    <property type="term" value="F:alanine racemase activity"/>
    <property type="evidence" value="ECO:0007669"/>
    <property type="project" value="TreeGrafter"/>
</dbReference>
<comment type="cofactor">
    <cofactor evidence="1">
        <name>pyridoxal 5'-phosphate</name>
        <dbReference type="ChEBI" id="CHEBI:597326"/>
    </cofactor>
</comment>
<dbReference type="InterPro" id="IPR029066">
    <property type="entry name" value="PLP-binding_barrel"/>
</dbReference>
<dbReference type="EMBL" id="BKAV01000040">
    <property type="protein sequence ID" value="GEQ01446.1"/>
    <property type="molecule type" value="Genomic_DNA"/>
</dbReference>
<evidence type="ECO:0000313" key="5">
    <source>
        <dbReference type="EMBL" id="GEQ01446.1"/>
    </source>
</evidence>
<dbReference type="GO" id="GO:0030170">
    <property type="term" value="F:pyridoxal phosphate binding"/>
    <property type="evidence" value="ECO:0007669"/>
    <property type="project" value="TreeGrafter"/>
</dbReference>
<dbReference type="InterPro" id="IPR000821">
    <property type="entry name" value="Ala_racemase"/>
</dbReference>
<reference evidence="6 7" key="1">
    <citation type="submission" date="2018-06" db="EMBL/GenBank/DDBJ databases">
        <authorList>
            <consortium name="Pathogen Informatics"/>
            <person name="Doyle S."/>
        </authorList>
    </citation>
    <scope>NUCLEOTIDE SEQUENCE [LARGE SCALE GENOMIC DNA]</scope>
    <source>
        <strain evidence="6 7">NCTC12413</strain>
    </source>
</reference>
<dbReference type="SUPFAM" id="SSF51419">
    <property type="entry name" value="PLP-binding barrel"/>
    <property type="match status" value="1"/>
</dbReference>
<sequence length="354" mass="40085">MQLTINLSKIQYNAKVLLTLLNEHHVHFTPVTKCIAGDQVIVNELKKLGITHFADARIDNIKKATAKDITYTMLRSPGQNELQEIVKLSKISIQTELKTIKALNAVAKSEGTKHEILLMIDWKDAREGVLTYDVISYINEILKLHHICLVGLAFNFMCFNTLPPSEDDVDMINHFIKTIETETQYHFKIISGGNSSMLTQMFYNDLGKINELRIGETLFRGVDTITSQPSPILFQNSIVLEGEILEIKPRLDMASGKHYLQAIVDIGYLDTAINGLTARNRQVKIIGATSDHLMIDLMNCDYYQVGDNLEFELNYHALAQSMYMENIPKNYITDNGITIMTQSLNAKQLNSFKL</sequence>
<keyword evidence="2" id="KW-0663">Pyridoxal phosphate</keyword>
<organism evidence="6 7">
    <name type="scientific">Staphylococcus arlettae</name>
    <dbReference type="NCBI Taxonomy" id="29378"/>
    <lineage>
        <taxon>Bacteria</taxon>
        <taxon>Bacillati</taxon>
        <taxon>Bacillota</taxon>
        <taxon>Bacilli</taxon>
        <taxon>Bacillales</taxon>
        <taxon>Staphylococcaceae</taxon>
        <taxon>Staphylococcus</taxon>
    </lineage>
</organism>
<dbReference type="Gene3D" id="3.20.20.10">
    <property type="entry name" value="Alanine racemase"/>
    <property type="match status" value="1"/>
</dbReference>
<keyword evidence="8" id="KW-1185">Reference proteome</keyword>
<evidence type="ECO:0000313" key="7">
    <source>
        <dbReference type="Proteomes" id="UP000254956"/>
    </source>
</evidence>
<dbReference type="PANTHER" id="PTHR30511">
    <property type="entry name" value="ALANINE RACEMASE"/>
    <property type="match status" value="1"/>
</dbReference>
<dbReference type="OrthoDB" id="504078at2"/>
<gene>
    <name evidence="6" type="ORF">NCTC12413_00744</name>
    <name evidence="5" type="ORF">SAR03_24830</name>
</gene>
<accession>A0A380C601</accession>
<proteinExistence type="predicted"/>
<evidence type="ECO:0000256" key="3">
    <source>
        <dbReference type="ARBA" id="ARBA00023235"/>
    </source>
</evidence>
<dbReference type="RefSeq" id="WP_103388482.1">
    <property type="nucleotide sequence ID" value="NZ_BKAV01000040.1"/>
</dbReference>
<dbReference type="EMBL" id="UGZE01000001">
    <property type="protein sequence ID" value="SUJ13835.1"/>
    <property type="molecule type" value="Genomic_DNA"/>
</dbReference>
<dbReference type="PANTHER" id="PTHR30511:SF3">
    <property type="entry name" value="LYSINE RACEMASE"/>
    <property type="match status" value="1"/>
</dbReference>
<dbReference type="AlphaFoldDB" id="A0A380C601"/>
<evidence type="ECO:0000256" key="2">
    <source>
        <dbReference type="ARBA" id="ARBA00022898"/>
    </source>
</evidence>
<dbReference type="Pfam" id="PF01168">
    <property type="entry name" value="Ala_racemase_N"/>
    <property type="match status" value="1"/>
</dbReference>
<dbReference type="GO" id="GO:0005829">
    <property type="term" value="C:cytosol"/>
    <property type="evidence" value="ECO:0007669"/>
    <property type="project" value="TreeGrafter"/>
</dbReference>
<evidence type="ECO:0000256" key="1">
    <source>
        <dbReference type="ARBA" id="ARBA00001933"/>
    </source>
</evidence>
<reference evidence="5 8" key="2">
    <citation type="submission" date="2019-07" db="EMBL/GenBank/DDBJ databases">
        <title>Whole genome shotgun sequence of Staphylococcus arlettae NBRC 109765.</title>
        <authorList>
            <person name="Hosoyama A."/>
            <person name="Uohara A."/>
            <person name="Ohji S."/>
            <person name="Ichikawa N."/>
        </authorList>
    </citation>
    <scope>NUCLEOTIDE SEQUENCE [LARGE SCALE GENOMIC DNA]</scope>
    <source>
        <strain evidence="5 8">NBRC 109765</strain>
    </source>
</reference>
<dbReference type="Proteomes" id="UP000254956">
    <property type="component" value="Unassembled WGS sequence"/>
</dbReference>
<feature type="domain" description="Alanine racemase N-terminal" evidence="4">
    <location>
        <begin position="5"/>
        <end position="219"/>
    </location>
</feature>
<keyword evidence="3" id="KW-0413">Isomerase</keyword>
<evidence type="ECO:0000259" key="4">
    <source>
        <dbReference type="Pfam" id="PF01168"/>
    </source>
</evidence>
<dbReference type="Proteomes" id="UP000321598">
    <property type="component" value="Unassembled WGS sequence"/>
</dbReference>
<evidence type="ECO:0000313" key="8">
    <source>
        <dbReference type="Proteomes" id="UP000321598"/>
    </source>
</evidence>
<dbReference type="InterPro" id="IPR001608">
    <property type="entry name" value="Ala_racemase_N"/>
</dbReference>
<dbReference type="STRING" id="1212545.SARL_02310"/>
<protein>
    <submittedName>
        <fullName evidence="5">Alanine racemase</fullName>
    </submittedName>
    <submittedName>
        <fullName evidence="6">Amino acid racemase</fullName>
    </submittedName>
</protein>
<name>A0A380C601_9STAP</name>